<dbReference type="SUPFAM" id="SSF55486">
    <property type="entry name" value="Metalloproteases ('zincins'), catalytic domain"/>
    <property type="match status" value="1"/>
</dbReference>
<dbReference type="AlphaFoldDB" id="A0A6J6NEZ2"/>
<evidence type="ECO:0000256" key="3">
    <source>
        <dbReference type="ARBA" id="ARBA00022670"/>
    </source>
</evidence>
<dbReference type="CDD" id="cd06456">
    <property type="entry name" value="M3A_DCP"/>
    <property type="match status" value="1"/>
</dbReference>
<dbReference type="GO" id="GO:0006508">
    <property type="term" value="P:proteolysis"/>
    <property type="evidence" value="ECO:0007669"/>
    <property type="project" value="UniProtKB-KW"/>
</dbReference>
<dbReference type="Gene3D" id="1.10.1370.10">
    <property type="entry name" value="Neurolysin, domain 3"/>
    <property type="match status" value="1"/>
</dbReference>
<dbReference type="InterPro" id="IPR034005">
    <property type="entry name" value="M3A_DCP"/>
</dbReference>
<evidence type="ECO:0000313" key="9">
    <source>
        <dbReference type="EMBL" id="CAB4683504.1"/>
    </source>
</evidence>
<comment type="similarity">
    <text evidence="2">Belongs to the peptidase M3 family.</text>
</comment>
<keyword evidence="4" id="KW-0479">Metal-binding</keyword>
<dbReference type="EMBL" id="CAEZXK010000008">
    <property type="protein sequence ID" value="CAB4683504.1"/>
    <property type="molecule type" value="Genomic_DNA"/>
</dbReference>
<accession>A0A6J6NEZ2</accession>
<dbReference type="InterPro" id="IPR024079">
    <property type="entry name" value="MetalloPept_cat_dom_sf"/>
</dbReference>
<dbReference type="Gene3D" id="3.40.390.10">
    <property type="entry name" value="Collagenase (Catalytic Domain)"/>
    <property type="match status" value="1"/>
</dbReference>
<reference evidence="9" key="1">
    <citation type="submission" date="2020-05" db="EMBL/GenBank/DDBJ databases">
        <authorList>
            <person name="Chiriac C."/>
            <person name="Salcher M."/>
            <person name="Ghai R."/>
            <person name="Kavagutti S V."/>
        </authorList>
    </citation>
    <scope>NUCLEOTIDE SEQUENCE</scope>
</reference>
<proteinExistence type="inferred from homology"/>
<keyword evidence="3" id="KW-0645">Protease</keyword>
<dbReference type="GO" id="GO:0004222">
    <property type="term" value="F:metalloendopeptidase activity"/>
    <property type="evidence" value="ECO:0007669"/>
    <property type="project" value="InterPro"/>
</dbReference>
<dbReference type="Pfam" id="PF01432">
    <property type="entry name" value="Peptidase_M3"/>
    <property type="match status" value="1"/>
</dbReference>
<sequence>MTFTSENPFANRSTLEYELPDFTRIRTEHYLPAFYAGCEQHLAEVDAILESGEPTFENTLVALERAGKLLERVLVVFYTKSSSDTDDEIDKIEEEIAPKLAAHQDAIQLNPVLYARVEKLYNKRESLGLDAESDWLLVRYYDDFRKAGAHLSEAERSKAMQINQRLAELDTKFSQQLLADTNDLGVFVDTAAELDGLSENEIAAAAALAKDKGQEGKYFLAMVNFTGNPMLASLTNRTLREKIMKNSMVKGGRNGANDNRPILLEMAKLRAEKAKLFGFDSHAHYVLTDRTAKNPANVHEMLRKIAPAARRNAELEAKDIQAAIKASGADFDMQSWDWDLYTEQVRAEKYNIDTELFKPYFELERVLFDGIFFAATKLFGITFKERKDLVTYHPEARAFEVFDADGSKMALFIADFFTRPSKRGGAWMNSFVDQSHLLGQLPVVLNNSNVVKPPAGQPALLSFDFTTTLFHEFGHALHGMLSNVKYPRFSGTSTPRDFVEFPSQVNEMWMLWPEVVENFAKHYETGEPLPQEWIDNLKRAETFNQGHATVAYLAASVIDLAWHELGPDEIPTDVEAFEAKALANYGLDFDLVPTRYRSTYFSHIFAGGYSAGYYGYIWSEVLDADTVDWFKNNGGLTRENGDHFRNELLSRGGTQDALQLFRNFRGKDASIEPLLKRRGLL</sequence>
<keyword evidence="7" id="KW-0482">Metalloprotease</keyword>
<keyword evidence="5" id="KW-0378">Hydrolase</keyword>
<dbReference type="PANTHER" id="PTHR43660">
    <property type="entry name" value="DIPEPTIDYL CARBOXYPEPTIDASE"/>
    <property type="match status" value="1"/>
</dbReference>
<keyword evidence="6" id="KW-0862">Zinc</keyword>
<evidence type="ECO:0000256" key="4">
    <source>
        <dbReference type="ARBA" id="ARBA00022723"/>
    </source>
</evidence>
<protein>
    <submittedName>
        <fullName evidence="9">Unannotated protein</fullName>
    </submittedName>
</protein>
<dbReference type="GO" id="GO:0005829">
    <property type="term" value="C:cytosol"/>
    <property type="evidence" value="ECO:0007669"/>
    <property type="project" value="TreeGrafter"/>
</dbReference>
<feature type="domain" description="Peptidase M3A/M3B catalytic" evidence="8">
    <location>
        <begin position="231"/>
        <end position="679"/>
    </location>
</feature>
<dbReference type="InterPro" id="IPR001567">
    <property type="entry name" value="Pept_M3A_M3B_dom"/>
</dbReference>
<dbReference type="PANTHER" id="PTHR43660:SF1">
    <property type="entry name" value="DIPEPTIDYL CARBOXYPEPTIDASE"/>
    <property type="match status" value="1"/>
</dbReference>
<evidence type="ECO:0000256" key="1">
    <source>
        <dbReference type="ARBA" id="ARBA00001947"/>
    </source>
</evidence>
<dbReference type="FunFam" id="3.40.390.10:FF:000009">
    <property type="entry name" value="Oligopeptidase A"/>
    <property type="match status" value="1"/>
</dbReference>
<dbReference type="GO" id="GO:0046872">
    <property type="term" value="F:metal ion binding"/>
    <property type="evidence" value="ECO:0007669"/>
    <property type="project" value="UniProtKB-KW"/>
</dbReference>
<evidence type="ECO:0000259" key="8">
    <source>
        <dbReference type="Pfam" id="PF01432"/>
    </source>
</evidence>
<evidence type="ECO:0000256" key="6">
    <source>
        <dbReference type="ARBA" id="ARBA00022833"/>
    </source>
</evidence>
<dbReference type="InterPro" id="IPR045090">
    <property type="entry name" value="Pept_M3A_M3B"/>
</dbReference>
<organism evidence="9">
    <name type="scientific">freshwater metagenome</name>
    <dbReference type="NCBI Taxonomy" id="449393"/>
    <lineage>
        <taxon>unclassified sequences</taxon>
        <taxon>metagenomes</taxon>
        <taxon>ecological metagenomes</taxon>
    </lineage>
</organism>
<dbReference type="InterPro" id="IPR024077">
    <property type="entry name" value="Neurolysin/TOP_dom2"/>
</dbReference>
<evidence type="ECO:0000256" key="2">
    <source>
        <dbReference type="ARBA" id="ARBA00006040"/>
    </source>
</evidence>
<dbReference type="GO" id="GO:0004180">
    <property type="term" value="F:carboxypeptidase activity"/>
    <property type="evidence" value="ECO:0007669"/>
    <property type="project" value="TreeGrafter"/>
</dbReference>
<evidence type="ECO:0000256" key="7">
    <source>
        <dbReference type="ARBA" id="ARBA00023049"/>
    </source>
</evidence>
<evidence type="ECO:0000256" key="5">
    <source>
        <dbReference type="ARBA" id="ARBA00022801"/>
    </source>
</evidence>
<gene>
    <name evidence="9" type="ORF">UFOPK2370_00477</name>
</gene>
<comment type="cofactor">
    <cofactor evidence="1">
        <name>Zn(2+)</name>
        <dbReference type="ChEBI" id="CHEBI:29105"/>
    </cofactor>
</comment>
<name>A0A6J6NEZ2_9ZZZZ</name>